<reference evidence="1" key="1">
    <citation type="submission" date="2022-10" db="EMBL/GenBank/DDBJ databases">
        <title>Chitiniphilus purpureus sp. nov., a novel chitin-degrading bacterium isolated from crawfish pond sediment.</title>
        <authorList>
            <person name="Li K."/>
        </authorList>
    </citation>
    <scope>NUCLEOTIDE SEQUENCE</scope>
    <source>
        <strain evidence="1">CD1</strain>
    </source>
</reference>
<protein>
    <submittedName>
        <fullName evidence="1">Uncharacterized protein</fullName>
    </submittedName>
</protein>
<gene>
    <name evidence="1" type="ORF">N8I74_03625</name>
</gene>
<dbReference type="Proteomes" id="UP001061302">
    <property type="component" value="Chromosome"/>
</dbReference>
<name>A0ABY6DQX4_9NEIS</name>
<dbReference type="EMBL" id="CP106753">
    <property type="protein sequence ID" value="UXY16118.1"/>
    <property type="molecule type" value="Genomic_DNA"/>
</dbReference>
<proteinExistence type="predicted"/>
<dbReference type="RefSeq" id="WP_263125558.1">
    <property type="nucleotide sequence ID" value="NZ_CP106753.1"/>
</dbReference>
<keyword evidence="2" id="KW-1185">Reference proteome</keyword>
<evidence type="ECO:0000313" key="2">
    <source>
        <dbReference type="Proteomes" id="UP001061302"/>
    </source>
</evidence>
<sequence length="119" mass="13180">MANETIISEPAVQDAWQRLQTSQLTSQAFSAPDGGSWHRGGAMPKTVSTARARLDFALQKWREATAPAEDPDAHAFAAEVLHYAHTVEYVIQAQQRQIDGLHGRIAEMERRIGLLADRS</sequence>
<accession>A0ABY6DQX4</accession>
<organism evidence="1 2">
    <name type="scientific">Chitiniphilus purpureus</name>
    <dbReference type="NCBI Taxonomy" id="2981137"/>
    <lineage>
        <taxon>Bacteria</taxon>
        <taxon>Pseudomonadati</taxon>
        <taxon>Pseudomonadota</taxon>
        <taxon>Betaproteobacteria</taxon>
        <taxon>Neisseriales</taxon>
        <taxon>Chitinibacteraceae</taxon>
        <taxon>Chitiniphilus</taxon>
    </lineage>
</organism>
<evidence type="ECO:0000313" key="1">
    <source>
        <dbReference type="EMBL" id="UXY16118.1"/>
    </source>
</evidence>